<dbReference type="GO" id="GO:0005886">
    <property type="term" value="C:plasma membrane"/>
    <property type="evidence" value="ECO:0007669"/>
    <property type="project" value="UniProtKB-SubCell"/>
</dbReference>
<organism evidence="11 12">
    <name type="scientific">Candidatus Scatomorpha pullistercoris</name>
    <dbReference type="NCBI Taxonomy" id="2840929"/>
    <lineage>
        <taxon>Bacteria</taxon>
        <taxon>Bacillati</taxon>
        <taxon>Bacillota</taxon>
        <taxon>Clostridia</taxon>
        <taxon>Eubacteriales</taxon>
        <taxon>Candidatus Scatomorpha</taxon>
    </lineage>
</organism>
<protein>
    <recommendedName>
        <fullName evidence="10">Glycerol-3-phosphate acyltransferase</fullName>
    </recommendedName>
    <alternativeName>
        <fullName evidence="10">Acyl-PO4 G3P acyltransferase</fullName>
    </alternativeName>
    <alternativeName>
        <fullName evidence="10">Acyl-phosphate--glycerol-3-phosphate acyltransferase</fullName>
    </alternativeName>
    <alternativeName>
        <fullName evidence="10">G3P acyltransferase</fullName>
        <shortName evidence="10">GPAT</shortName>
        <ecNumber evidence="10">2.3.1.275</ecNumber>
    </alternativeName>
    <alternativeName>
        <fullName evidence="10">Lysophosphatidic acid synthase</fullName>
        <shortName evidence="10">LPA synthase</shortName>
    </alternativeName>
</protein>
<proteinExistence type="inferred from homology"/>
<dbReference type="Pfam" id="PF02660">
    <property type="entry name" value="G3P_acyltransf"/>
    <property type="match status" value="1"/>
</dbReference>
<keyword evidence="2 10" id="KW-0444">Lipid biosynthesis</keyword>
<evidence type="ECO:0000256" key="1">
    <source>
        <dbReference type="ARBA" id="ARBA00022475"/>
    </source>
</evidence>
<gene>
    <name evidence="10" type="primary">plsY</name>
    <name evidence="11" type="ORF">IAD42_06900</name>
</gene>
<keyword evidence="9 10" id="KW-1208">Phospholipid metabolism</keyword>
<dbReference type="EC" id="2.3.1.275" evidence="10"/>
<sequence length="223" mass="23752">MIITALLLAIAVIAYLCGSVNGAIIVSRYLFRSDVRELGSGNAGLTNFYRNYGAKGIAGVLAIDVVKGIVGTFIGGLLLGLATSDPLLKPEYVDIGRIFATFCLVMGHVFPIFYGLRGGKGILVGVSAVFVVDSDAALIALVVFALTVALTRYVSLGSVLGAASVPVTMLANGFSSLCLILALLTLLVIVMKHMGNISRIIKKREPRFVFKRDLSHKLDEEKF</sequence>
<evidence type="ECO:0000256" key="3">
    <source>
        <dbReference type="ARBA" id="ARBA00022679"/>
    </source>
</evidence>
<comment type="catalytic activity">
    <reaction evidence="10">
        <text>an acyl phosphate + sn-glycerol 3-phosphate = a 1-acyl-sn-glycero-3-phosphate + phosphate</text>
        <dbReference type="Rhea" id="RHEA:34075"/>
        <dbReference type="ChEBI" id="CHEBI:43474"/>
        <dbReference type="ChEBI" id="CHEBI:57597"/>
        <dbReference type="ChEBI" id="CHEBI:57970"/>
        <dbReference type="ChEBI" id="CHEBI:59918"/>
        <dbReference type="EC" id="2.3.1.275"/>
    </reaction>
</comment>
<evidence type="ECO:0000256" key="7">
    <source>
        <dbReference type="ARBA" id="ARBA00023136"/>
    </source>
</evidence>
<keyword evidence="11" id="KW-0012">Acyltransferase</keyword>
<dbReference type="InterPro" id="IPR003811">
    <property type="entry name" value="G3P_acylTferase_PlsY"/>
</dbReference>
<keyword evidence="1 10" id="KW-1003">Cell membrane</keyword>
<feature type="transmembrane region" description="Helical" evidence="10">
    <location>
        <begin position="98"/>
        <end position="116"/>
    </location>
</feature>
<comment type="subcellular location">
    <subcellularLocation>
        <location evidence="10">Cell membrane</location>
        <topology evidence="10">Multi-pass membrane protein</topology>
    </subcellularLocation>
</comment>
<feature type="transmembrane region" description="Helical" evidence="10">
    <location>
        <begin position="123"/>
        <end position="150"/>
    </location>
</feature>
<dbReference type="AlphaFoldDB" id="A0A9D1G555"/>
<feature type="transmembrane region" description="Helical" evidence="10">
    <location>
        <begin position="52"/>
        <end position="78"/>
    </location>
</feature>
<dbReference type="GO" id="GO:0008654">
    <property type="term" value="P:phospholipid biosynthetic process"/>
    <property type="evidence" value="ECO:0007669"/>
    <property type="project" value="UniProtKB-UniRule"/>
</dbReference>
<accession>A0A9D1G555</accession>
<comment type="pathway">
    <text evidence="10">Lipid metabolism; phospholipid metabolism.</text>
</comment>
<evidence type="ECO:0000256" key="6">
    <source>
        <dbReference type="ARBA" id="ARBA00023098"/>
    </source>
</evidence>
<evidence type="ECO:0000256" key="9">
    <source>
        <dbReference type="ARBA" id="ARBA00023264"/>
    </source>
</evidence>
<keyword evidence="7 10" id="KW-0472">Membrane</keyword>
<evidence type="ECO:0000256" key="4">
    <source>
        <dbReference type="ARBA" id="ARBA00022692"/>
    </source>
</evidence>
<dbReference type="HAMAP" id="MF_01043">
    <property type="entry name" value="PlsY"/>
    <property type="match status" value="1"/>
</dbReference>
<comment type="function">
    <text evidence="10">Catalyzes the transfer of an acyl group from acyl-phosphate (acyl-PO(4)) to glycerol-3-phosphate (G3P) to form lysophosphatidic acid (LPA). This enzyme utilizes acyl-phosphate as fatty acyl donor, but not acyl-CoA or acyl-ACP.</text>
</comment>
<evidence type="ECO:0000256" key="10">
    <source>
        <dbReference type="HAMAP-Rule" id="MF_01043"/>
    </source>
</evidence>
<comment type="similarity">
    <text evidence="10">Belongs to the PlsY family.</text>
</comment>
<feature type="transmembrane region" description="Helical" evidence="10">
    <location>
        <begin position="6"/>
        <end position="31"/>
    </location>
</feature>
<dbReference type="Proteomes" id="UP000886876">
    <property type="component" value="Unassembled WGS sequence"/>
</dbReference>
<dbReference type="PANTHER" id="PTHR30309">
    <property type="entry name" value="INNER MEMBRANE PROTEIN YGIH"/>
    <property type="match status" value="1"/>
</dbReference>
<reference evidence="11" key="2">
    <citation type="journal article" date="2021" name="PeerJ">
        <title>Extensive microbial diversity within the chicken gut microbiome revealed by metagenomics and culture.</title>
        <authorList>
            <person name="Gilroy R."/>
            <person name="Ravi A."/>
            <person name="Getino M."/>
            <person name="Pursley I."/>
            <person name="Horton D.L."/>
            <person name="Alikhan N.F."/>
            <person name="Baker D."/>
            <person name="Gharbi K."/>
            <person name="Hall N."/>
            <person name="Watson M."/>
            <person name="Adriaenssens E.M."/>
            <person name="Foster-Nyarko E."/>
            <person name="Jarju S."/>
            <person name="Secka A."/>
            <person name="Antonio M."/>
            <person name="Oren A."/>
            <person name="Chaudhuri R.R."/>
            <person name="La Ragione R."/>
            <person name="Hildebrand F."/>
            <person name="Pallen M.J."/>
        </authorList>
    </citation>
    <scope>NUCLEOTIDE SEQUENCE</scope>
    <source>
        <strain evidence="11">ChiHecec3B27-6122</strain>
    </source>
</reference>
<comment type="subunit">
    <text evidence="10">Probably interacts with PlsX.</text>
</comment>
<evidence type="ECO:0000313" key="12">
    <source>
        <dbReference type="Proteomes" id="UP000886876"/>
    </source>
</evidence>
<keyword evidence="4 10" id="KW-0812">Transmembrane</keyword>
<keyword evidence="3 10" id="KW-0808">Transferase</keyword>
<evidence type="ECO:0000256" key="5">
    <source>
        <dbReference type="ARBA" id="ARBA00022989"/>
    </source>
</evidence>
<name>A0A9D1G555_9FIRM</name>
<comment type="caution">
    <text evidence="11">The sequence shown here is derived from an EMBL/GenBank/DDBJ whole genome shotgun (WGS) entry which is preliminary data.</text>
</comment>
<dbReference type="GO" id="GO:0043772">
    <property type="term" value="F:acyl-phosphate glycerol-3-phosphate acyltransferase activity"/>
    <property type="evidence" value="ECO:0007669"/>
    <property type="project" value="UniProtKB-UniRule"/>
</dbReference>
<reference evidence="11" key="1">
    <citation type="submission" date="2020-10" db="EMBL/GenBank/DDBJ databases">
        <authorList>
            <person name="Gilroy R."/>
        </authorList>
    </citation>
    <scope>NUCLEOTIDE SEQUENCE</scope>
    <source>
        <strain evidence="11">ChiHecec3B27-6122</strain>
    </source>
</reference>
<evidence type="ECO:0000256" key="8">
    <source>
        <dbReference type="ARBA" id="ARBA00023209"/>
    </source>
</evidence>
<keyword evidence="5 10" id="KW-1133">Transmembrane helix</keyword>
<keyword evidence="8 10" id="KW-0594">Phospholipid biosynthesis</keyword>
<feature type="transmembrane region" description="Helical" evidence="10">
    <location>
        <begin position="170"/>
        <end position="190"/>
    </location>
</feature>
<dbReference type="PANTHER" id="PTHR30309:SF0">
    <property type="entry name" value="GLYCEROL-3-PHOSPHATE ACYLTRANSFERASE-RELATED"/>
    <property type="match status" value="1"/>
</dbReference>
<keyword evidence="6 10" id="KW-0443">Lipid metabolism</keyword>
<dbReference type="SMART" id="SM01207">
    <property type="entry name" value="G3P_acyltransf"/>
    <property type="match status" value="1"/>
</dbReference>
<evidence type="ECO:0000313" key="11">
    <source>
        <dbReference type="EMBL" id="HIS97685.1"/>
    </source>
</evidence>
<dbReference type="EMBL" id="DVJS01000170">
    <property type="protein sequence ID" value="HIS97685.1"/>
    <property type="molecule type" value="Genomic_DNA"/>
</dbReference>
<evidence type="ECO:0000256" key="2">
    <source>
        <dbReference type="ARBA" id="ARBA00022516"/>
    </source>
</evidence>